<dbReference type="OrthoDB" id="2162994at2759"/>
<dbReference type="Pfam" id="PF00320">
    <property type="entry name" value="GATA"/>
    <property type="match status" value="1"/>
</dbReference>
<organism evidence="8 9">
    <name type="scientific">Metschnikowia bicuspidata</name>
    <dbReference type="NCBI Taxonomy" id="27322"/>
    <lineage>
        <taxon>Eukaryota</taxon>
        <taxon>Fungi</taxon>
        <taxon>Dikarya</taxon>
        <taxon>Ascomycota</taxon>
        <taxon>Saccharomycotina</taxon>
        <taxon>Pichiomycetes</taxon>
        <taxon>Metschnikowiaceae</taxon>
        <taxon>Metschnikowia</taxon>
    </lineage>
</organism>
<dbReference type="AlphaFoldDB" id="A0A4P9ZGQ7"/>
<evidence type="ECO:0000256" key="5">
    <source>
        <dbReference type="ARBA" id="ARBA00023163"/>
    </source>
</evidence>
<dbReference type="PANTHER" id="PTHR47172">
    <property type="entry name" value="OS01G0976800 PROTEIN"/>
    <property type="match status" value="1"/>
</dbReference>
<dbReference type="EMBL" id="ML004434">
    <property type="protein sequence ID" value="RKP32108.1"/>
    <property type="molecule type" value="Genomic_DNA"/>
</dbReference>
<dbReference type="InterPro" id="IPR000679">
    <property type="entry name" value="Znf_GATA"/>
</dbReference>
<evidence type="ECO:0000259" key="7">
    <source>
        <dbReference type="PROSITE" id="PS50114"/>
    </source>
</evidence>
<evidence type="ECO:0000313" key="9">
    <source>
        <dbReference type="Proteomes" id="UP000268321"/>
    </source>
</evidence>
<keyword evidence="3" id="KW-0862">Zinc</keyword>
<dbReference type="CDD" id="cd00202">
    <property type="entry name" value="ZnF_GATA"/>
    <property type="match status" value="1"/>
</dbReference>
<keyword evidence="2 6" id="KW-0863">Zinc-finger</keyword>
<keyword evidence="1" id="KW-0479">Metal-binding</keyword>
<sequence length="261" mass="29003">MNQLAWIFRPINASPLDPLARPRQSSVMEPTYSNVRGHRSHVSLPSFSELCSSIQPYFFNYSLLRGSATAPASVSMPQNCTFPPHNAYPPQPLQASSSPRVRLANCLPPYHTSPVPQPAYPVHAPLNMLSCYNSPENVPAKAKASRTKSATKAESVVKVPKKRGRKKKANTICTQCRLENTPEWRRGPEGSRTLCNACGLFYLKLTKKFGPEKAGAVMRSKKAKNEIYDRLVPSDEQRDELISWYNESVAKTEKAQSVASV</sequence>
<protein>
    <recommendedName>
        <fullName evidence="7">GATA-type domain-containing protein</fullName>
    </recommendedName>
</protein>
<keyword evidence="9" id="KW-1185">Reference proteome</keyword>
<dbReference type="GO" id="GO:0043565">
    <property type="term" value="F:sequence-specific DNA binding"/>
    <property type="evidence" value="ECO:0007669"/>
    <property type="project" value="InterPro"/>
</dbReference>
<dbReference type="SUPFAM" id="SSF57716">
    <property type="entry name" value="Glucocorticoid receptor-like (DNA-binding domain)"/>
    <property type="match status" value="1"/>
</dbReference>
<accession>A0A4P9ZGQ7</accession>
<feature type="domain" description="GATA-type" evidence="7">
    <location>
        <begin position="167"/>
        <end position="202"/>
    </location>
</feature>
<name>A0A4P9ZGQ7_9ASCO</name>
<evidence type="ECO:0000256" key="4">
    <source>
        <dbReference type="ARBA" id="ARBA00023015"/>
    </source>
</evidence>
<keyword evidence="4" id="KW-0805">Transcription regulation</keyword>
<gene>
    <name evidence="8" type="ORF">METBISCDRAFT_26058</name>
</gene>
<evidence type="ECO:0000256" key="6">
    <source>
        <dbReference type="PROSITE-ProRule" id="PRU00094"/>
    </source>
</evidence>
<keyword evidence="5" id="KW-0804">Transcription</keyword>
<dbReference type="PROSITE" id="PS50114">
    <property type="entry name" value="GATA_ZN_FINGER_2"/>
    <property type="match status" value="1"/>
</dbReference>
<proteinExistence type="predicted"/>
<dbReference type="GO" id="GO:0008270">
    <property type="term" value="F:zinc ion binding"/>
    <property type="evidence" value="ECO:0007669"/>
    <property type="project" value="UniProtKB-KW"/>
</dbReference>
<dbReference type="Gene3D" id="3.30.50.10">
    <property type="entry name" value="Erythroid Transcription Factor GATA-1, subunit A"/>
    <property type="match status" value="1"/>
</dbReference>
<dbReference type="GO" id="GO:0006355">
    <property type="term" value="P:regulation of DNA-templated transcription"/>
    <property type="evidence" value="ECO:0007669"/>
    <property type="project" value="InterPro"/>
</dbReference>
<dbReference type="InterPro" id="IPR013088">
    <property type="entry name" value="Znf_NHR/GATA"/>
</dbReference>
<evidence type="ECO:0000313" key="8">
    <source>
        <dbReference type="EMBL" id="RKP32108.1"/>
    </source>
</evidence>
<evidence type="ECO:0000256" key="1">
    <source>
        <dbReference type="ARBA" id="ARBA00022723"/>
    </source>
</evidence>
<dbReference type="Proteomes" id="UP000268321">
    <property type="component" value="Unassembled WGS sequence"/>
</dbReference>
<dbReference type="PROSITE" id="PS00344">
    <property type="entry name" value="GATA_ZN_FINGER_1"/>
    <property type="match status" value="1"/>
</dbReference>
<evidence type="ECO:0000256" key="3">
    <source>
        <dbReference type="ARBA" id="ARBA00022833"/>
    </source>
</evidence>
<evidence type="ECO:0000256" key="2">
    <source>
        <dbReference type="ARBA" id="ARBA00022771"/>
    </source>
</evidence>
<dbReference type="PANTHER" id="PTHR47172:SF24">
    <property type="entry name" value="GATA ZINC FINGER DOMAIN-CONTAINING PROTEIN 14-RELATED"/>
    <property type="match status" value="1"/>
</dbReference>
<dbReference type="SMART" id="SM00401">
    <property type="entry name" value="ZnF_GATA"/>
    <property type="match status" value="1"/>
</dbReference>
<reference evidence="9" key="1">
    <citation type="journal article" date="2018" name="Nat. Microbiol.">
        <title>Leveraging single-cell genomics to expand the fungal tree of life.</title>
        <authorList>
            <person name="Ahrendt S.R."/>
            <person name="Quandt C.A."/>
            <person name="Ciobanu D."/>
            <person name="Clum A."/>
            <person name="Salamov A."/>
            <person name="Andreopoulos B."/>
            <person name="Cheng J.F."/>
            <person name="Woyke T."/>
            <person name="Pelin A."/>
            <person name="Henrissat B."/>
            <person name="Reynolds N.K."/>
            <person name="Benny G.L."/>
            <person name="Smith M.E."/>
            <person name="James T.Y."/>
            <person name="Grigoriev I.V."/>
        </authorList>
    </citation>
    <scope>NUCLEOTIDE SEQUENCE [LARGE SCALE GENOMIC DNA]</scope>
    <source>
        <strain evidence="9">Baker2002</strain>
    </source>
</reference>